<dbReference type="PATRIC" id="fig|1131731.3.peg.2759"/>
<dbReference type="InterPro" id="IPR047951">
    <property type="entry name" value="Transpos_ISL3"/>
</dbReference>
<dbReference type="Pfam" id="PF13542">
    <property type="entry name" value="HTH_Tnp_ISL3"/>
    <property type="match status" value="1"/>
</dbReference>
<proteinExistence type="predicted"/>
<dbReference type="InterPro" id="IPR029261">
    <property type="entry name" value="Transposase_Znf"/>
</dbReference>
<name>K6D8P9_SCHAZ</name>
<evidence type="ECO:0000259" key="2">
    <source>
        <dbReference type="Pfam" id="PF14690"/>
    </source>
</evidence>
<dbReference type="InterPro" id="IPR032877">
    <property type="entry name" value="Transposase_HTH"/>
</dbReference>
<dbReference type="Pfam" id="PF14690">
    <property type="entry name" value="Zn_ribbon_ISL3"/>
    <property type="match status" value="1"/>
</dbReference>
<keyword evidence="4" id="KW-1185">Reference proteome</keyword>
<evidence type="ECO:0000259" key="1">
    <source>
        <dbReference type="Pfam" id="PF13542"/>
    </source>
</evidence>
<dbReference type="PANTHER" id="PTHR33498">
    <property type="entry name" value="TRANSPOSASE FOR INSERTION SEQUENCE ELEMENT IS1557"/>
    <property type="match status" value="1"/>
</dbReference>
<sequence length="146" mass="17334">MKDFHEDYNVFEIALEIPEPWYVFHHELTKDEKTLHIYIEYRKGAEFSCPNCGTSGCKVHDIQDQDRTWRHLDFWQYQTILHARMPRVKCESCGKIRTVIIDWARPGAGFSMLFEHHLLSLMGEMPVAAVARKIGEHDTRLWRVFK</sequence>
<reference evidence="3 4" key="1">
    <citation type="journal article" date="2012" name="Front. Microbiol.">
        <title>Redundancy and modularity in membrane-associated dissimilatory nitrate reduction in Bacillus.</title>
        <authorList>
            <person name="Heylen K."/>
            <person name="Keltjens J."/>
        </authorList>
    </citation>
    <scope>NUCLEOTIDE SEQUENCE [LARGE SCALE GENOMIC DNA]</scope>
    <source>
        <strain evidence="3 4">LMG 9581</strain>
    </source>
</reference>
<protein>
    <submittedName>
        <fullName evidence="3">Transposase</fullName>
    </submittedName>
</protein>
<feature type="domain" description="Transposase IS204/IS1001/IS1096/IS1165 zinc-finger" evidence="2">
    <location>
        <begin position="47"/>
        <end position="93"/>
    </location>
</feature>
<accession>K6D8P9</accession>
<feature type="domain" description="Transposase IS204/IS1001/IS1096/IS1165 helix-turn-helix" evidence="1">
    <location>
        <begin position="101"/>
        <end position="146"/>
    </location>
</feature>
<gene>
    <name evidence="3" type="ORF">BAZO_13454</name>
</gene>
<dbReference type="RefSeq" id="WP_003332083.1">
    <property type="nucleotide sequence ID" value="NZ_AJLR01000117.1"/>
</dbReference>
<dbReference type="Proteomes" id="UP000006315">
    <property type="component" value="Unassembled WGS sequence"/>
</dbReference>
<organism evidence="3 4">
    <name type="scientific">Schinkia azotoformans LMG 9581</name>
    <dbReference type="NCBI Taxonomy" id="1131731"/>
    <lineage>
        <taxon>Bacteria</taxon>
        <taxon>Bacillati</taxon>
        <taxon>Bacillota</taxon>
        <taxon>Bacilli</taxon>
        <taxon>Bacillales</taxon>
        <taxon>Bacillaceae</taxon>
        <taxon>Calidifontibacillus/Schinkia group</taxon>
        <taxon>Schinkia</taxon>
    </lineage>
</organism>
<comment type="caution">
    <text evidence="3">The sequence shown here is derived from an EMBL/GenBank/DDBJ whole genome shotgun (WGS) entry which is preliminary data.</text>
</comment>
<dbReference type="PANTHER" id="PTHR33498:SF1">
    <property type="entry name" value="TRANSPOSASE FOR INSERTION SEQUENCE ELEMENT IS1557"/>
    <property type="match status" value="1"/>
</dbReference>
<dbReference type="EMBL" id="AJLR01000117">
    <property type="protein sequence ID" value="EKN64458.1"/>
    <property type="molecule type" value="Genomic_DNA"/>
</dbReference>
<evidence type="ECO:0000313" key="3">
    <source>
        <dbReference type="EMBL" id="EKN64458.1"/>
    </source>
</evidence>
<evidence type="ECO:0000313" key="4">
    <source>
        <dbReference type="Proteomes" id="UP000006315"/>
    </source>
</evidence>
<dbReference type="AlphaFoldDB" id="K6D8P9"/>